<dbReference type="InterPro" id="IPR000407">
    <property type="entry name" value="GDA1_CD39_NTPase"/>
</dbReference>
<dbReference type="GO" id="GO:0004382">
    <property type="term" value="F:GDP phosphatase activity"/>
    <property type="evidence" value="ECO:0000318"/>
    <property type="project" value="GO_Central"/>
</dbReference>
<dbReference type="PANTHER" id="PTHR11782:SF33">
    <property type="entry name" value="ECTONUCLEOSIDE TRIPHOSPHATE DIPHOSPHOHYDROLASE 2"/>
    <property type="match status" value="1"/>
</dbReference>
<dbReference type="PROSITE" id="PS01238">
    <property type="entry name" value="GDA1_CD39_NTPASE"/>
    <property type="match status" value="1"/>
</dbReference>
<keyword evidence="6" id="KW-0472">Membrane</keyword>
<dbReference type="Gene3D" id="3.30.420.40">
    <property type="match status" value="1"/>
</dbReference>
<dbReference type="Proteomes" id="UP000001646">
    <property type="component" value="Unplaced"/>
</dbReference>
<evidence type="ECO:0008006" key="9">
    <source>
        <dbReference type="Google" id="ProtNLM"/>
    </source>
</evidence>
<dbReference type="GO" id="GO:0005886">
    <property type="term" value="C:plasma membrane"/>
    <property type="evidence" value="ECO:0000318"/>
    <property type="project" value="GO_Central"/>
</dbReference>
<name>A0A803TQ42_ANOCA</name>
<evidence type="ECO:0000256" key="5">
    <source>
        <dbReference type="RuleBase" id="RU003833"/>
    </source>
</evidence>
<dbReference type="FunCoup" id="A0A803TQ42">
    <property type="interactions" value="42"/>
</dbReference>
<feature type="active site" description="Proton acceptor" evidence="3">
    <location>
        <position position="180"/>
    </location>
</feature>
<evidence type="ECO:0000313" key="7">
    <source>
        <dbReference type="Ensembl" id="ENSACAP00000037332.1"/>
    </source>
</evidence>
<dbReference type="InParanoid" id="A0A803TQ42"/>
<sequence>MTQPIIHSSRLIQQKEKKNKVLIRGRGIISFIPLLPVRRLSSSNLVSYQWQRPHSSSPVCLCSWQYGIVLDAGSSHTALFVYQWPADKENETGIVSQHSMCDVQGGGISSYADNPPAAGSSLKACLDQAKAAVPAERHAETPLHLGATAGMRLLNLTDPGATQRTPFDFRGARILSGEEEGLFGWVTANYLMENFVKYGWVGRWVRPKRATAGALDLGGASTQITFETPDPAAPAVPLRLYGQRFRVFTHSFLCFGRDQVLKRLLGHLLKASSFRLALSNPCWPRGFSRSFPMESVFGSPCTAPLRPPNYFPSALVNMSGSGNAGQCREQAARLLASQDFAGTALPNVTGRFIAFSAFFYTVDFLQSVTKRRVASPKDLEDATEEICNMTWAQLLHAEPRMERFLPDYCPMANFVSLLLTRGYGFDETTFLDIAFQKKAGETSIGWALGFMLNLTNMIPAEEAGSWRATAPGPWVGLLLLLVAILLVAAAASACLLRGRTTPGAL</sequence>
<feature type="transmembrane region" description="Helical" evidence="6">
    <location>
        <begin position="474"/>
        <end position="496"/>
    </location>
</feature>
<proteinExistence type="inferred from homology"/>
<accession>A0A803TQ42</accession>
<evidence type="ECO:0000256" key="4">
    <source>
        <dbReference type="PIRSR" id="PIRSR600407-2"/>
    </source>
</evidence>
<dbReference type="Pfam" id="PF01150">
    <property type="entry name" value="GDA1_CD39"/>
    <property type="match status" value="1"/>
</dbReference>
<evidence type="ECO:0000256" key="6">
    <source>
        <dbReference type="SAM" id="Phobius"/>
    </source>
</evidence>
<evidence type="ECO:0000313" key="8">
    <source>
        <dbReference type="Proteomes" id="UP000001646"/>
    </source>
</evidence>
<dbReference type="Bgee" id="ENSACAG00000016135">
    <property type="expression patterns" value="Expressed in kidney and 10 other cell types or tissues"/>
</dbReference>
<evidence type="ECO:0000256" key="3">
    <source>
        <dbReference type="PIRSR" id="PIRSR600407-1"/>
    </source>
</evidence>
<evidence type="ECO:0000256" key="2">
    <source>
        <dbReference type="ARBA" id="ARBA00022801"/>
    </source>
</evidence>
<dbReference type="GO" id="GO:0009134">
    <property type="term" value="P:nucleoside diphosphate catabolic process"/>
    <property type="evidence" value="ECO:0000318"/>
    <property type="project" value="GO_Central"/>
</dbReference>
<keyword evidence="8" id="KW-1185">Reference proteome</keyword>
<feature type="binding site" evidence="4">
    <location>
        <begin position="219"/>
        <end position="223"/>
    </location>
    <ligand>
        <name>ATP</name>
        <dbReference type="ChEBI" id="CHEBI:30616"/>
    </ligand>
</feature>
<keyword evidence="4" id="KW-0547">Nucleotide-binding</keyword>
<keyword evidence="6" id="KW-1133">Transmembrane helix</keyword>
<evidence type="ECO:0000256" key="1">
    <source>
        <dbReference type="ARBA" id="ARBA00009283"/>
    </source>
</evidence>
<dbReference type="GeneTree" id="ENSGT01150000286965"/>
<dbReference type="Gene3D" id="3.30.420.150">
    <property type="entry name" value="Exopolyphosphatase. Domain 2"/>
    <property type="match status" value="1"/>
</dbReference>
<reference evidence="7" key="1">
    <citation type="submission" date="2009-12" db="EMBL/GenBank/DDBJ databases">
        <title>The Genome Sequence of Anolis carolinensis (Green Anole Lizard).</title>
        <authorList>
            <consortium name="The Genome Sequencing Platform"/>
            <person name="Di Palma F."/>
            <person name="Alfoldi J."/>
            <person name="Heiman D."/>
            <person name="Young S."/>
            <person name="Grabherr M."/>
            <person name="Johnson J."/>
            <person name="Lander E.S."/>
            <person name="Lindblad-Toh K."/>
        </authorList>
    </citation>
    <scope>NUCLEOTIDE SEQUENCE [LARGE SCALE GENOMIC DNA]</scope>
    <source>
        <strain evidence="7">JBL SC #1</strain>
    </source>
</reference>
<dbReference type="GO" id="GO:0045134">
    <property type="term" value="F:UDP phosphatase activity"/>
    <property type="evidence" value="ECO:0000318"/>
    <property type="project" value="GO_Central"/>
</dbReference>
<keyword evidence="2 5" id="KW-0378">Hydrolase</keyword>
<organism evidence="7 8">
    <name type="scientific">Anolis carolinensis</name>
    <name type="common">Green anole</name>
    <name type="synonym">American chameleon</name>
    <dbReference type="NCBI Taxonomy" id="28377"/>
    <lineage>
        <taxon>Eukaryota</taxon>
        <taxon>Metazoa</taxon>
        <taxon>Chordata</taxon>
        <taxon>Craniata</taxon>
        <taxon>Vertebrata</taxon>
        <taxon>Euteleostomi</taxon>
        <taxon>Lepidosauria</taxon>
        <taxon>Squamata</taxon>
        <taxon>Bifurcata</taxon>
        <taxon>Unidentata</taxon>
        <taxon>Episquamata</taxon>
        <taxon>Toxicofera</taxon>
        <taxon>Iguania</taxon>
        <taxon>Dactyloidae</taxon>
        <taxon>Anolis</taxon>
    </lineage>
</organism>
<reference evidence="7" key="3">
    <citation type="submission" date="2025-09" db="UniProtKB">
        <authorList>
            <consortium name="Ensembl"/>
        </authorList>
    </citation>
    <scope>IDENTIFICATION</scope>
</reference>
<dbReference type="FunFam" id="3.30.420.40:FF:000068">
    <property type="entry name" value="Ectonucleoside triphosphate diphosphohydrolase 1"/>
    <property type="match status" value="1"/>
</dbReference>
<keyword evidence="4" id="KW-0067">ATP-binding</keyword>
<keyword evidence="6" id="KW-0812">Transmembrane</keyword>
<dbReference type="AlphaFoldDB" id="A0A803TQ42"/>
<gene>
    <name evidence="7" type="primary">entpd2</name>
</gene>
<dbReference type="GO" id="GO:0005524">
    <property type="term" value="F:ATP binding"/>
    <property type="evidence" value="ECO:0007669"/>
    <property type="project" value="UniProtKB-KW"/>
</dbReference>
<dbReference type="PANTHER" id="PTHR11782">
    <property type="entry name" value="ADENOSINE/GUANOSINE DIPHOSPHATASE"/>
    <property type="match status" value="1"/>
</dbReference>
<reference evidence="7" key="2">
    <citation type="submission" date="2025-08" db="UniProtKB">
        <authorList>
            <consortium name="Ensembl"/>
        </authorList>
    </citation>
    <scope>IDENTIFICATION</scope>
</reference>
<comment type="similarity">
    <text evidence="1 5">Belongs to the GDA1/CD39 NTPase family.</text>
</comment>
<dbReference type="GO" id="GO:0017111">
    <property type="term" value="F:ribonucleoside triphosphate phosphatase activity"/>
    <property type="evidence" value="ECO:0000318"/>
    <property type="project" value="GO_Central"/>
</dbReference>
<protein>
    <recommendedName>
        <fullName evidence="9">Ectonucleoside triphosphate diphosphohydrolase 2</fullName>
    </recommendedName>
</protein>
<dbReference type="Ensembl" id="ENSACAT00000052761.1">
    <property type="protein sequence ID" value="ENSACAP00000037332.1"/>
    <property type="gene ID" value="ENSACAG00000016135.4"/>
</dbReference>